<feature type="domain" description="Sodium/calcium exchanger membrane region" evidence="6">
    <location>
        <begin position="175"/>
        <end position="316"/>
    </location>
</feature>
<evidence type="ECO:0000256" key="1">
    <source>
        <dbReference type="ARBA" id="ARBA00004141"/>
    </source>
</evidence>
<evidence type="ECO:0000256" key="5">
    <source>
        <dbReference type="SAM" id="Phobius"/>
    </source>
</evidence>
<dbReference type="Pfam" id="PF01699">
    <property type="entry name" value="Na_Ca_ex"/>
    <property type="match status" value="2"/>
</dbReference>
<dbReference type="GO" id="GO:0005262">
    <property type="term" value="F:calcium channel activity"/>
    <property type="evidence" value="ECO:0007669"/>
    <property type="project" value="TreeGrafter"/>
</dbReference>
<keyword evidence="3 5" id="KW-1133">Transmembrane helix</keyword>
<dbReference type="NCBIfam" id="TIGR00367">
    <property type="entry name" value="calcium/sodium antiporter"/>
    <property type="match status" value="1"/>
</dbReference>
<evidence type="ECO:0000313" key="7">
    <source>
        <dbReference type="EMBL" id="UUF05066.1"/>
    </source>
</evidence>
<keyword evidence="4 5" id="KW-0472">Membrane</keyword>
<dbReference type="Gene3D" id="1.20.1420.30">
    <property type="entry name" value="NCX, central ion-binding region"/>
    <property type="match status" value="1"/>
</dbReference>
<dbReference type="GO" id="GO:0008273">
    <property type="term" value="F:calcium, potassium:sodium antiporter activity"/>
    <property type="evidence" value="ECO:0007669"/>
    <property type="project" value="TreeGrafter"/>
</dbReference>
<dbReference type="GO" id="GO:0006874">
    <property type="term" value="P:intracellular calcium ion homeostasis"/>
    <property type="evidence" value="ECO:0007669"/>
    <property type="project" value="TreeGrafter"/>
</dbReference>
<evidence type="ECO:0000256" key="3">
    <source>
        <dbReference type="ARBA" id="ARBA00022989"/>
    </source>
</evidence>
<organism evidence="8 10">
    <name type="scientific">Turicibacter bilis</name>
    <dbReference type="NCBI Taxonomy" id="2735723"/>
    <lineage>
        <taxon>Bacteria</taxon>
        <taxon>Bacillati</taxon>
        <taxon>Bacillota</taxon>
        <taxon>Erysipelotrichia</taxon>
        <taxon>Erysipelotrichales</taxon>
        <taxon>Turicibacteraceae</taxon>
        <taxon>Turicibacter</taxon>
    </lineage>
</organism>
<dbReference type="EMBL" id="CP071249">
    <property type="protein sequence ID" value="UUF05066.1"/>
    <property type="molecule type" value="Genomic_DNA"/>
</dbReference>
<evidence type="ECO:0000313" key="10">
    <source>
        <dbReference type="Proteomes" id="UP001058072"/>
    </source>
</evidence>
<keyword evidence="2 5" id="KW-0812">Transmembrane</keyword>
<dbReference type="PANTHER" id="PTHR10846:SF8">
    <property type="entry name" value="INNER MEMBRANE PROTEIN YRBG"/>
    <property type="match status" value="1"/>
</dbReference>
<feature type="transmembrane region" description="Helical" evidence="5">
    <location>
        <begin position="175"/>
        <end position="194"/>
    </location>
</feature>
<feature type="transmembrane region" description="Helical" evidence="5">
    <location>
        <begin position="300"/>
        <end position="316"/>
    </location>
</feature>
<accession>A0A9Q9CIE0</accession>
<feature type="transmembrane region" description="Helical" evidence="5">
    <location>
        <begin position="103"/>
        <end position="120"/>
    </location>
</feature>
<feature type="transmembrane region" description="Helical" evidence="5">
    <location>
        <begin position="76"/>
        <end position="94"/>
    </location>
</feature>
<dbReference type="InterPro" id="IPR004837">
    <property type="entry name" value="NaCa_Exmemb"/>
</dbReference>
<dbReference type="AlphaFoldDB" id="A0A9Q9CIE0"/>
<dbReference type="Proteomes" id="UP001058016">
    <property type="component" value="Chromosome"/>
</dbReference>
<evidence type="ECO:0000313" key="9">
    <source>
        <dbReference type="Proteomes" id="UP001058016"/>
    </source>
</evidence>
<name>A0A9Q9CIE0_9FIRM</name>
<dbReference type="RefSeq" id="WP_212724876.1">
    <property type="nucleotide sequence ID" value="NZ_CP071249.1"/>
</dbReference>
<proteinExistence type="predicted"/>
<feature type="domain" description="Sodium/calcium exchanger membrane region" evidence="6">
    <location>
        <begin position="2"/>
        <end position="150"/>
    </location>
</feature>
<gene>
    <name evidence="7" type="ORF">J0J69_08040</name>
    <name evidence="8" type="ORF">J0J70_05910</name>
</gene>
<sequence>MSYIILVIGFILLIKGADWFVDGASSIAKSLKIPSLIIGLTIVAFGTSAPEASVSITGAFAGANDITVGNVVGSNIFNLLVVVGVAAFICPLNVKRSIIAKEFPFAIMGAFVLIVLGYDSKYHNYPDNVLTRADGIMLLVLFGIFMYYLIELALTSRKNGTDEEEEIKTYSMPKSIGLCLVGIVGIVLGGDWVVDAASDIAITFGMSQSMVGLTIVAVGTSLPELVTSIVAARKGESDIALGNVIGSNIFNIFFVLGISSFIHEITINNTVFFDMFIMLAASFITYGFAASKRKINKPEGAFLVLLYVAYMAFVIWKG</sequence>
<feature type="transmembrane region" description="Helical" evidence="5">
    <location>
        <begin position="240"/>
        <end position="263"/>
    </location>
</feature>
<reference evidence="8 9" key="1">
    <citation type="submission" date="2021-03" db="EMBL/GenBank/DDBJ databases">
        <title>Comparative Genomics and Metabolomics in the genus Turicibacter.</title>
        <authorList>
            <person name="Maki J."/>
            <person name="Looft T."/>
        </authorList>
    </citation>
    <scope>NUCLEOTIDE SEQUENCE</scope>
    <source>
        <strain evidence="8">ISU324</strain>
        <strain evidence="7 9">MMM721</strain>
    </source>
</reference>
<feature type="transmembrane region" description="Helical" evidence="5">
    <location>
        <begin position="135"/>
        <end position="154"/>
    </location>
</feature>
<comment type="subcellular location">
    <subcellularLocation>
        <location evidence="1">Membrane</location>
        <topology evidence="1">Multi-pass membrane protein</topology>
    </subcellularLocation>
</comment>
<dbReference type="GO" id="GO:0005886">
    <property type="term" value="C:plasma membrane"/>
    <property type="evidence" value="ECO:0007669"/>
    <property type="project" value="TreeGrafter"/>
</dbReference>
<evidence type="ECO:0000313" key="8">
    <source>
        <dbReference type="EMBL" id="UUF09484.1"/>
    </source>
</evidence>
<dbReference type="Proteomes" id="UP001058072">
    <property type="component" value="Chromosome"/>
</dbReference>
<evidence type="ECO:0000256" key="2">
    <source>
        <dbReference type="ARBA" id="ARBA00022692"/>
    </source>
</evidence>
<dbReference type="EMBL" id="CP071250">
    <property type="protein sequence ID" value="UUF09484.1"/>
    <property type="molecule type" value="Genomic_DNA"/>
</dbReference>
<protein>
    <submittedName>
        <fullName evidence="8">Calcium/sodium antiporter</fullName>
    </submittedName>
</protein>
<dbReference type="InterPro" id="IPR004481">
    <property type="entry name" value="K/Na/Ca-exchanger"/>
</dbReference>
<evidence type="ECO:0000256" key="4">
    <source>
        <dbReference type="ARBA" id="ARBA00023136"/>
    </source>
</evidence>
<evidence type="ECO:0000259" key="6">
    <source>
        <dbReference type="Pfam" id="PF01699"/>
    </source>
</evidence>
<feature type="transmembrane region" description="Helical" evidence="5">
    <location>
        <begin position="269"/>
        <end position="288"/>
    </location>
</feature>
<dbReference type="PANTHER" id="PTHR10846">
    <property type="entry name" value="SODIUM/POTASSIUM/CALCIUM EXCHANGER"/>
    <property type="match status" value="1"/>
</dbReference>
<dbReference type="InterPro" id="IPR044880">
    <property type="entry name" value="NCX_ion-bd_dom_sf"/>
</dbReference>
<keyword evidence="9" id="KW-1185">Reference proteome</keyword>